<feature type="region of interest" description="Disordered" evidence="2">
    <location>
        <begin position="265"/>
        <end position="286"/>
    </location>
</feature>
<keyword evidence="1" id="KW-0175">Coiled coil</keyword>
<gene>
    <name evidence="3" type="ORF">AB1Y20_000172</name>
</gene>
<name>A0AB34K8M3_PRYPA</name>
<organism evidence="3 4">
    <name type="scientific">Prymnesium parvum</name>
    <name type="common">Toxic golden alga</name>
    <dbReference type="NCBI Taxonomy" id="97485"/>
    <lineage>
        <taxon>Eukaryota</taxon>
        <taxon>Haptista</taxon>
        <taxon>Haptophyta</taxon>
        <taxon>Prymnesiophyceae</taxon>
        <taxon>Prymnesiales</taxon>
        <taxon>Prymnesiaceae</taxon>
        <taxon>Prymnesium</taxon>
    </lineage>
</organism>
<evidence type="ECO:0008006" key="5">
    <source>
        <dbReference type="Google" id="ProtNLM"/>
    </source>
</evidence>
<dbReference type="Proteomes" id="UP001515480">
    <property type="component" value="Unassembled WGS sequence"/>
</dbReference>
<dbReference type="AlphaFoldDB" id="A0AB34K8M3"/>
<dbReference type="EMBL" id="JBGBPQ010000001">
    <property type="protein sequence ID" value="KAL1529216.1"/>
    <property type="molecule type" value="Genomic_DNA"/>
</dbReference>
<evidence type="ECO:0000313" key="3">
    <source>
        <dbReference type="EMBL" id="KAL1529216.1"/>
    </source>
</evidence>
<evidence type="ECO:0000313" key="4">
    <source>
        <dbReference type="Proteomes" id="UP001515480"/>
    </source>
</evidence>
<accession>A0AB34K8M3</accession>
<keyword evidence="4" id="KW-1185">Reference proteome</keyword>
<proteinExistence type="predicted"/>
<evidence type="ECO:0000256" key="1">
    <source>
        <dbReference type="SAM" id="Coils"/>
    </source>
</evidence>
<reference evidence="3 4" key="1">
    <citation type="journal article" date="2024" name="Science">
        <title>Giant polyketide synthase enzymes in the biosynthesis of giant marine polyether toxins.</title>
        <authorList>
            <person name="Fallon T.R."/>
            <person name="Shende V.V."/>
            <person name="Wierzbicki I.H."/>
            <person name="Pendleton A.L."/>
            <person name="Watervoot N.F."/>
            <person name="Auber R.P."/>
            <person name="Gonzalez D.J."/>
            <person name="Wisecaver J.H."/>
            <person name="Moore B.S."/>
        </authorList>
    </citation>
    <scope>NUCLEOTIDE SEQUENCE [LARGE SCALE GENOMIC DNA]</scope>
    <source>
        <strain evidence="3 4">12B1</strain>
    </source>
</reference>
<protein>
    <recommendedName>
        <fullName evidence="5">Centrosomal protein of 162 kDa</fullName>
    </recommendedName>
</protein>
<feature type="compositionally biased region" description="Low complexity" evidence="2">
    <location>
        <begin position="266"/>
        <end position="276"/>
    </location>
</feature>
<feature type="compositionally biased region" description="Polar residues" evidence="2">
    <location>
        <begin position="508"/>
        <end position="519"/>
    </location>
</feature>
<sequence length="519" mass="57340">MHAEVMQHVQVLQQRMTLLRPLYEITAQEAQLDTTDATLVATTRAAPCLSDFAQSMTTDDTAADTELSLPPASLSTEQSLPDIEEQTLSHASFSTEGSLARASFSTERSLINVGIGAGLHLPHASFSKEPLTHAIVGKEQSIPPSAFVVERSLPHACFGSAQSSPHALLNIERPLPQASVSIVHPLPHADLGKEQPQDHTNPESILTVAEATVRAWARLSVETMANGRVPVDPSCEAAASSKGVVPREEASARGTAASRLLTHIGASPRSAATSATRPRDPSGGRASAYEWELERSRMEELIEQQRDQLRAVHDMLSSKCSALAHERAQAKKKEEAYAIEIADMTDRLRKEAKWRGSDTALREVRKNLKENEEALEMAEREKEQLKSALKALLLRLRGKDGRANKVKVRQVQQSRCDNTRSTKPRKVLSPQNGRLVAPEQLRGWSDDDSNGEWESLTVVQNFPSLEIEALREDESTNEDGKLVLALEAYSKELEQRVEELESELKPTPSRQWNDTEFYH</sequence>
<evidence type="ECO:0000256" key="2">
    <source>
        <dbReference type="SAM" id="MobiDB-lite"/>
    </source>
</evidence>
<feature type="region of interest" description="Disordered" evidence="2">
    <location>
        <begin position="499"/>
        <end position="519"/>
    </location>
</feature>
<comment type="caution">
    <text evidence="3">The sequence shown here is derived from an EMBL/GenBank/DDBJ whole genome shotgun (WGS) entry which is preliminary data.</text>
</comment>
<feature type="coiled-coil region" evidence="1">
    <location>
        <begin position="361"/>
        <end position="395"/>
    </location>
</feature>